<gene>
    <name evidence="2" type="ORF">DFP79_0959</name>
</gene>
<name>A0A4R6MER6_9GAMM</name>
<proteinExistence type="predicted"/>
<dbReference type="Proteomes" id="UP000294656">
    <property type="component" value="Unassembled WGS sequence"/>
</dbReference>
<keyword evidence="2" id="KW-0808">Transferase</keyword>
<dbReference type="RefSeq" id="WP_133502769.1">
    <property type="nucleotide sequence ID" value="NZ_SNXC01000009.1"/>
</dbReference>
<dbReference type="Pfam" id="PF02624">
    <property type="entry name" value="YcaO"/>
    <property type="match status" value="1"/>
</dbReference>
<dbReference type="GO" id="GO:0005840">
    <property type="term" value="C:ribosome"/>
    <property type="evidence" value="ECO:0007669"/>
    <property type="project" value="UniProtKB-KW"/>
</dbReference>
<dbReference type="PANTHER" id="PTHR37809">
    <property type="entry name" value="RIBOSOMAL PROTEIN S12 METHYLTHIOTRANSFERASE ACCESSORY FACTOR YCAO"/>
    <property type="match status" value="1"/>
</dbReference>
<dbReference type="PROSITE" id="PS51664">
    <property type="entry name" value="YCAO"/>
    <property type="match status" value="1"/>
</dbReference>
<organism evidence="2 3">
    <name type="scientific">Marinomonas balearica</name>
    <dbReference type="NCBI Taxonomy" id="491947"/>
    <lineage>
        <taxon>Bacteria</taxon>
        <taxon>Pseudomonadati</taxon>
        <taxon>Pseudomonadota</taxon>
        <taxon>Gammaproteobacteria</taxon>
        <taxon>Oceanospirillales</taxon>
        <taxon>Oceanospirillaceae</taxon>
        <taxon>Marinomonas</taxon>
    </lineage>
</organism>
<reference evidence="2 3" key="1">
    <citation type="submission" date="2019-03" db="EMBL/GenBank/DDBJ databases">
        <title>Genomic Encyclopedia of Type Strains, Phase III (KMG-III): the genomes of soil and plant-associated and newly described type strains.</title>
        <authorList>
            <person name="Whitman W."/>
        </authorList>
    </citation>
    <scope>NUCLEOTIDE SEQUENCE [LARGE SCALE GENOMIC DNA]</scope>
    <source>
        <strain evidence="2 3">CECT 7378</strain>
    </source>
</reference>
<evidence type="ECO:0000313" key="2">
    <source>
        <dbReference type="EMBL" id="TDO99946.1"/>
    </source>
</evidence>
<evidence type="ECO:0000259" key="1">
    <source>
        <dbReference type="PROSITE" id="PS51664"/>
    </source>
</evidence>
<dbReference type="InterPro" id="IPR003776">
    <property type="entry name" value="YcaO-like_dom"/>
</dbReference>
<evidence type="ECO:0000313" key="3">
    <source>
        <dbReference type="Proteomes" id="UP000294656"/>
    </source>
</evidence>
<keyword evidence="2" id="KW-0687">Ribonucleoprotein</keyword>
<dbReference type="NCBIfam" id="TIGR00702">
    <property type="entry name" value="YcaO-type kinase domain"/>
    <property type="match status" value="1"/>
</dbReference>
<protein>
    <submittedName>
        <fullName evidence="2">Ribosomal protein S12 methylthiotransferase accessory factor</fullName>
    </submittedName>
</protein>
<feature type="domain" description="YcaO" evidence="1">
    <location>
        <begin position="67"/>
        <end position="414"/>
    </location>
</feature>
<dbReference type="EMBL" id="SNXC01000009">
    <property type="protein sequence ID" value="TDO99946.1"/>
    <property type="molecule type" value="Genomic_DNA"/>
</dbReference>
<keyword evidence="2" id="KW-0689">Ribosomal protein</keyword>
<comment type="caution">
    <text evidence="2">The sequence shown here is derived from an EMBL/GenBank/DDBJ whole genome shotgun (WGS) entry which is preliminary data.</text>
</comment>
<dbReference type="GO" id="GO:0016740">
    <property type="term" value="F:transferase activity"/>
    <property type="evidence" value="ECO:0007669"/>
    <property type="project" value="UniProtKB-KW"/>
</dbReference>
<dbReference type="PANTHER" id="PTHR37809:SF1">
    <property type="entry name" value="RIBOSOMAL PROTEIN S12 METHYLTHIOTRANSFERASE ACCESSORY FACTOR YCAO"/>
    <property type="match status" value="1"/>
</dbReference>
<keyword evidence="3" id="KW-1185">Reference proteome</keyword>
<dbReference type="OrthoDB" id="2379922at2"/>
<accession>A0A4R6MER6</accession>
<sequence>MTPSSPKSFLSGTHRTVTPAQTLEKITPLFSKMGITRLANVTGLDYIGIPVFTACRPNAKAISVSQGKGISNDAAMASAAMEAIETWHAENIDLPTRFCSFNALKNSHQAIDLDSLPKMDVRSFNEHEKRLWIEAQNLTSKEKIYVPYDLAHCDFTLPLPQGSGCFQLSTNGLASGNTFSEAISHGLCELIERDALTLWSFVPTSIKSKRKVSLDSIIDPTINALITKIRSANILISIWDITSDIGIPTFQATILSEHPDQYRPLYPMSGSGTHPDKHVALMRALTEAVQTRLTLISGSRDDSSLSVYKSKQNLELHQKIRNELLITPSFVDFNEIDSWVFDTIEEDLELQITKLAAQGLGCPLFIDLTKAEFDIPVVKVISPGLEGIHDVPGYKFGKRALAFQAKVKAVKESV</sequence>
<dbReference type="Gene3D" id="3.30.1330.230">
    <property type="match status" value="1"/>
</dbReference>
<dbReference type="AlphaFoldDB" id="A0A4R6MER6"/>